<proteinExistence type="predicted"/>
<sequence>MPTKEVLDYQLTAVDLSADQRRRAVVAVASLARDADDCAELLDMLGLSAAEPFPNVPAPRMQ</sequence>
<dbReference type="RefSeq" id="WP_378056981.1">
    <property type="nucleotide sequence ID" value="NZ_JBHSIS010000007.1"/>
</dbReference>
<protein>
    <submittedName>
        <fullName evidence="1">Uncharacterized protein</fullName>
    </submittedName>
</protein>
<organism evidence="1 2">
    <name type="scientific">Actinophytocola glycyrrhizae</name>
    <dbReference type="NCBI Taxonomy" id="2044873"/>
    <lineage>
        <taxon>Bacteria</taxon>
        <taxon>Bacillati</taxon>
        <taxon>Actinomycetota</taxon>
        <taxon>Actinomycetes</taxon>
        <taxon>Pseudonocardiales</taxon>
        <taxon>Pseudonocardiaceae</taxon>
    </lineage>
</organism>
<accession>A0ABV9S3K2</accession>
<dbReference type="EMBL" id="JBHSIS010000007">
    <property type="protein sequence ID" value="MFC4855026.1"/>
    <property type="molecule type" value="Genomic_DNA"/>
</dbReference>
<evidence type="ECO:0000313" key="1">
    <source>
        <dbReference type="EMBL" id="MFC4855026.1"/>
    </source>
</evidence>
<dbReference type="Proteomes" id="UP001595859">
    <property type="component" value="Unassembled WGS sequence"/>
</dbReference>
<name>A0ABV9S3K2_9PSEU</name>
<keyword evidence="2" id="KW-1185">Reference proteome</keyword>
<evidence type="ECO:0000313" key="2">
    <source>
        <dbReference type="Proteomes" id="UP001595859"/>
    </source>
</evidence>
<gene>
    <name evidence="1" type="ORF">ACFPCV_16090</name>
</gene>
<reference evidence="2" key="1">
    <citation type="journal article" date="2019" name="Int. J. Syst. Evol. Microbiol.">
        <title>The Global Catalogue of Microorganisms (GCM) 10K type strain sequencing project: providing services to taxonomists for standard genome sequencing and annotation.</title>
        <authorList>
            <consortium name="The Broad Institute Genomics Platform"/>
            <consortium name="The Broad Institute Genome Sequencing Center for Infectious Disease"/>
            <person name="Wu L."/>
            <person name="Ma J."/>
        </authorList>
    </citation>
    <scope>NUCLEOTIDE SEQUENCE [LARGE SCALE GENOMIC DNA]</scope>
    <source>
        <strain evidence="2">ZS-22-S1</strain>
    </source>
</reference>
<comment type="caution">
    <text evidence="1">The sequence shown here is derived from an EMBL/GenBank/DDBJ whole genome shotgun (WGS) entry which is preliminary data.</text>
</comment>